<name>A0A225W892_9STRA</name>
<organism evidence="1 2">
    <name type="scientific">Phytophthora megakarya</name>
    <dbReference type="NCBI Taxonomy" id="4795"/>
    <lineage>
        <taxon>Eukaryota</taxon>
        <taxon>Sar</taxon>
        <taxon>Stramenopiles</taxon>
        <taxon>Oomycota</taxon>
        <taxon>Peronosporomycetes</taxon>
        <taxon>Peronosporales</taxon>
        <taxon>Peronosporaceae</taxon>
        <taxon>Phytophthora</taxon>
    </lineage>
</organism>
<dbReference type="AlphaFoldDB" id="A0A225W892"/>
<accession>A0A225W892</accession>
<dbReference type="Proteomes" id="UP000198211">
    <property type="component" value="Unassembled WGS sequence"/>
</dbReference>
<gene>
    <name evidence="1" type="ORF">PHMEG_00013232</name>
</gene>
<keyword evidence="2" id="KW-1185">Reference proteome</keyword>
<reference evidence="2" key="1">
    <citation type="submission" date="2017-03" db="EMBL/GenBank/DDBJ databases">
        <title>Phytopthora megakarya and P. palmivora, two closely related causual agents of cacao black pod achieved similar genome size and gene model numbers by different mechanisms.</title>
        <authorList>
            <person name="Ali S."/>
            <person name="Shao J."/>
            <person name="Larry D.J."/>
            <person name="Kronmiller B."/>
            <person name="Shen D."/>
            <person name="Strem M.D."/>
            <person name="Melnick R.L."/>
            <person name="Guiltinan M.J."/>
            <person name="Tyler B.M."/>
            <person name="Meinhardt L.W."/>
            <person name="Bailey B.A."/>
        </authorList>
    </citation>
    <scope>NUCLEOTIDE SEQUENCE [LARGE SCALE GENOMIC DNA]</scope>
    <source>
        <strain evidence="2">zdho120</strain>
    </source>
</reference>
<protein>
    <submittedName>
        <fullName evidence="1">Multidrug resistance protein ABC transporter</fullName>
    </submittedName>
</protein>
<dbReference type="OrthoDB" id="122197at2759"/>
<dbReference type="EMBL" id="NBNE01001579">
    <property type="protein sequence ID" value="OWZ13438.1"/>
    <property type="molecule type" value="Genomic_DNA"/>
</dbReference>
<evidence type="ECO:0000313" key="1">
    <source>
        <dbReference type="EMBL" id="OWZ13438.1"/>
    </source>
</evidence>
<proteinExistence type="predicted"/>
<comment type="caution">
    <text evidence="1">The sequence shown here is derived from an EMBL/GenBank/DDBJ whole genome shotgun (WGS) entry which is preliminary data.</text>
</comment>
<sequence>MNAFKENDLKTSADGTLAKAMLSTASAEDQEQLEKKQIKIMCMDVTSVPPKLLQQIRDKETGSEKWESFANILKEKQNEEIKAYTIRRLENEL</sequence>
<evidence type="ECO:0000313" key="2">
    <source>
        <dbReference type="Proteomes" id="UP000198211"/>
    </source>
</evidence>